<proteinExistence type="predicted"/>
<protein>
    <recommendedName>
        <fullName evidence="4">DUF1269 domain-containing protein</fullName>
    </recommendedName>
</protein>
<gene>
    <name evidence="2" type="ORF">QPM17_04790</name>
</gene>
<dbReference type="EMBL" id="JASSVS010000002">
    <property type="protein sequence ID" value="MDL0430428.1"/>
    <property type="molecule type" value="Genomic_DNA"/>
</dbReference>
<reference evidence="2 3" key="1">
    <citation type="submission" date="2023-06" db="EMBL/GenBank/DDBJ databases">
        <title>Marinobacter azerbaijanicus a moderately halophilic, isolated from Urmia Lake in Azerbaijan region of Iran.</title>
        <authorList>
            <person name="Sanchez-Porro C."/>
            <person name="Aghdam E.M."/>
            <person name="Saheb S.M."/>
            <person name="Tarhriz V."/>
            <person name="Kazemi E."/>
            <person name="Ammozegar M.A."/>
            <person name="Ventosa A."/>
            <person name="Hejazi M.S."/>
        </authorList>
    </citation>
    <scope>NUCLEOTIDE SEQUENCE [LARGE SCALE GENOMIC DNA]</scope>
    <source>
        <strain evidence="2 3">TBZ242</strain>
    </source>
</reference>
<evidence type="ECO:0008006" key="4">
    <source>
        <dbReference type="Google" id="ProtNLM"/>
    </source>
</evidence>
<name>A0ABT7IB67_9GAMM</name>
<accession>A0ABT7IB67</accession>
<comment type="caution">
    <text evidence="2">The sequence shown here is derived from an EMBL/GenBank/DDBJ whole genome shotgun (WGS) entry which is preliminary data.</text>
</comment>
<keyword evidence="1" id="KW-0472">Membrane</keyword>
<evidence type="ECO:0000313" key="3">
    <source>
        <dbReference type="Proteomes" id="UP001227964"/>
    </source>
</evidence>
<evidence type="ECO:0000313" key="2">
    <source>
        <dbReference type="EMBL" id="MDL0430428.1"/>
    </source>
</evidence>
<feature type="transmembrane region" description="Helical" evidence="1">
    <location>
        <begin position="104"/>
        <end position="127"/>
    </location>
</feature>
<organism evidence="2 3">
    <name type="scientific">Marinobacter azerbaijanicus</name>
    <dbReference type="NCBI Taxonomy" id="3050455"/>
    <lineage>
        <taxon>Bacteria</taxon>
        <taxon>Pseudomonadati</taxon>
        <taxon>Pseudomonadota</taxon>
        <taxon>Gammaproteobacteria</taxon>
        <taxon>Pseudomonadales</taxon>
        <taxon>Marinobacteraceae</taxon>
        <taxon>Marinobacter</taxon>
    </lineage>
</organism>
<sequence length="177" mass="18625">MKSSVGLTGEQQGHKVAAVFDTEPDARGTAKAICEETSLTDEQVTVLSPADRHQGKELEPEDQGIWQTLVRSHVGLGVIGAVAGFVLFLILSALGVGLATDNTIVAASVMTAFGGVFGLLVAGGVTLRPDHTPYLVKAQSALREGKYVLAVHASSFEQLQEAKSLLDSRNVKTVQTI</sequence>
<feature type="transmembrane region" description="Helical" evidence="1">
    <location>
        <begin position="74"/>
        <end position="98"/>
    </location>
</feature>
<keyword evidence="1" id="KW-1133">Transmembrane helix</keyword>
<dbReference type="Proteomes" id="UP001227964">
    <property type="component" value="Unassembled WGS sequence"/>
</dbReference>
<keyword evidence="3" id="KW-1185">Reference proteome</keyword>
<dbReference type="RefSeq" id="WP_285389219.1">
    <property type="nucleotide sequence ID" value="NZ_JASSVS010000002.1"/>
</dbReference>
<evidence type="ECO:0000256" key="1">
    <source>
        <dbReference type="SAM" id="Phobius"/>
    </source>
</evidence>
<keyword evidence="1" id="KW-0812">Transmembrane</keyword>